<protein>
    <submittedName>
        <fullName evidence="1">Kynurenine formamidase</fullName>
        <ecNumber evidence="1">3.5.1.9</ecNumber>
    </submittedName>
</protein>
<organism evidence="1 2">
    <name type="scientific">Lithohypha guttulata</name>
    <dbReference type="NCBI Taxonomy" id="1690604"/>
    <lineage>
        <taxon>Eukaryota</taxon>
        <taxon>Fungi</taxon>
        <taxon>Dikarya</taxon>
        <taxon>Ascomycota</taxon>
        <taxon>Pezizomycotina</taxon>
        <taxon>Eurotiomycetes</taxon>
        <taxon>Chaetothyriomycetidae</taxon>
        <taxon>Chaetothyriales</taxon>
        <taxon>Trichomeriaceae</taxon>
        <taxon>Lithohypha</taxon>
    </lineage>
</organism>
<name>A0ABR0KB60_9EURO</name>
<gene>
    <name evidence="1" type="primary">BNA7</name>
    <name evidence="1" type="ORF">LTR24_004870</name>
</gene>
<evidence type="ECO:0000313" key="1">
    <source>
        <dbReference type="EMBL" id="KAK5092829.1"/>
    </source>
</evidence>
<keyword evidence="1" id="KW-0378">Hydrolase</keyword>
<dbReference type="EMBL" id="JAVRRG010000052">
    <property type="protein sequence ID" value="KAK5092829.1"/>
    <property type="molecule type" value="Genomic_DNA"/>
</dbReference>
<proteinExistence type="predicted"/>
<accession>A0ABR0KB60</accession>
<reference evidence="1 2" key="1">
    <citation type="submission" date="2023-08" db="EMBL/GenBank/DDBJ databases">
        <title>Black Yeasts Isolated from many extreme environments.</title>
        <authorList>
            <person name="Coleine C."/>
            <person name="Stajich J.E."/>
            <person name="Selbmann L."/>
        </authorList>
    </citation>
    <scope>NUCLEOTIDE SEQUENCE [LARGE SCALE GENOMIC DNA]</scope>
    <source>
        <strain evidence="1 2">CCFEE 5885</strain>
    </source>
</reference>
<sequence>MATKDASGPGVFQNMVRHQYASDNILQSYDVLKPQRQVSHSPKASWIVYIHGGYFRDPKVDSTSLKPAISCIEEPQATSASDLQSRISGYASLNYRLAPHPAHPQDPNTTPSYTLNSAKWPDQPDDILAALKAGEAGITLPRAVVGVSGIYDFPAIHKTNPDYEDMTSSGMDKKYYEEASPALYTAEEYKEKWDKEKRVVVIAHSKDDGLVSWDQPEEMMTAFSGDGFATELVELKGQHNEIWEKGNELVRAIQKAVELVA</sequence>
<dbReference type="EC" id="3.5.1.9" evidence="1"/>
<dbReference type="Gene3D" id="3.40.50.1820">
    <property type="entry name" value="alpha/beta hydrolase"/>
    <property type="match status" value="2"/>
</dbReference>
<evidence type="ECO:0000313" key="2">
    <source>
        <dbReference type="Proteomes" id="UP001345013"/>
    </source>
</evidence>
<comment type="caution">
    <text evidence="1">The sequence shown here is derived from an EMBL/GenBank/DDBJ whole genome shotgun (WGS) entry which is preliminary data.</text>
</comment>
<dbReference type="SUPFAM" id="SSF53474">
    <property type="entry name" value="alpha/beta-Hydrolases"/>
    <property type="match status" value="1"/>
</dbReference>
<keyword evidence="2" id="KW-1185">Reference proteome</keyword>
<dbReference type="Proteomes" id="UP001345013">
    <property type="component" value="Unassembled WGS sequence"/>
</dbReference>
<dbReference type="GO" id="GO:0004061">
    <property type="term" value="F:arylformamidase activity"/>
    <property type="evidence" value="ECO:0007669"/>
    <property type="project" value="UniProtKB-EC"/>
</dbReference>
<dbReference type="InterPro" id="IPR029058">
    <property type="entry name" value="AB_hydrolase_fold"/>
</dbReference>